<evidence type="ECO:0000313" key="2">
    <source>
        <dbReference type="Proteomes" id="UP000297322"/>
    </source>
</evidence>
<dbReference type="Proteomes" id="UP000297322">
    <property type="component" value="Unassembled WGS sequence"/>
</dbReference>
<comment type="caution">
    <text evidence="1">The sequence shown here is derived from an EMBL/GenBank/DDBJ whole genome shotgun (WGS) entry which is preliminary data.</text>
</comment>
<dbReference type="EMBL" id="SPVI01000017">
    <property type="protein sequence ID" value="TFW40904.1"/>
    <property type="molecule type" value="Genomic_DNA"/>
</dbReference>
<proteinExistence type="predicted"/>
<protein>
    <submittedName>
        <fullName evidence="1">Uncharacterized protein</fullName>
    </submittedName>
</protein>
<organism evidence="1 2">
    <name type="scientific">Pseudomonas fluorescens</name>
    <dbReference type="NCBI Taxonomy" id="294"/>
    <lineage>
        <taxon>Bacteria</taxon>
        <taxon>Pseudomonadati</taxon>
        <taxon>Pseudomonadota</taxon>
        <taxon>Gammaproteobacteria</taxon>
        <taxon>Pseudomonadales</taxon>
        <taxon>Pseudomonadaceae</taxon>
        <taxon>Pseudomonas</taxon>
    </lineage>
</organism>
<dbReference type="AlphaFoldDB" id="A0A4Y9T9D6"/>
<evidence type="ECO:0000313" key="1">
    <source>
        <dbReference type="EMBL" id="TFW40904.1"/>
    </source>
</evidence>
<reference evidence="1 2" key="1">
    <citation type="submission" date="2019-03" db="EMBL/GenBank/DDBJ databases">
        <title>Biocontrol and xenobiotic degradation properties of endophytic Pseudomonas fluorescens strain BRZ63.</title>
        <authorList>
            <person name="Chlebek D.A."/>
            <person name="Pinski A."/>
            <person name="Zur J.P."/>
            <person name="Michalska J."/>
            <person name="Hupert-Kocurek K.T."/>
        </authorList>
    </citation>
    <scope>NUCLEOTIDE SEQUENCE [LARGE SCALE GENOMIC DNA]</scope>
    <source>
        <strain evidence="1 2">BRZ63</strain>
    </source>
</reference>
<accession>A0A4Y9T9D6</accession>
<sequence>MLVVDELQNVSDELERIGDALSSGITLAMFVEPLAAQAGALIIEAKELIEGSLSVLNKYSYPIDIAWAAGKVRGQGYPTAGCISEINALVQAAIRSIRRKTREASQAPTHSTVNDAPYVTLSRIEELERSSNQNFDLRKLVQLCRELNTCHQHNCHHAVAMLVRSIMDHVPPIFSFKTFTEVASNYGGGGKSFKSSMEHLQKSLRNIADSHLHTPIRSRESLPTASQVDFKAALDQLLGEIVRIA</sequence>
<name>A0A4Y9T9D6_PSEFL</name>
<dbReference type="RefSeq" id="WP_135196866.1">
    <property type="nucleotide sequence ID" value="NZ_SPVI01000017.1"/>
</dbReference>
<gene>
    <name evidence="1" type="ORF">E4T65_23950</name>
</gene>